<dbReference type="RefSeq" id="WP_147052445.1">
    <property type="nucleotide sequence ID" value="NZ_CP042437.1"/>
</dbReference>
<feature type="domain" description="Outer membrane protein beta-barrel" evidence="2">
    <location>
        <begin position="89"/>
        <end position="205"/>
    </location>
</feature>
<dbReference type="InterPro" id="IPR027385">
    <property type="entry name" value="Beta-barrel_OMP"/>
</dbReference>
<reference evidence="3 4" key="1">
    <citation type="journal article" date="2013" name="J. Microbiol.">
        <title>Mucilaginibacter ginsenosidivorax sp. nov., with ginsenoside converting activity isolated from sediment.</title>
        <authorList>
            <person name="Kim J.K."/>
            <person name="Choi T.E."/>
            <person name="Liu Q.M."/>
            <person name="Park H.Y."/>
            <person name="Yi T.H."/>
            <person name="Yoon M.H."/>
            <person name="Kim S.C."/>
            <person name="Im W.T."/>
        </authorList>
    </citation>
    <scope>NUCLEOTIDE SEQUENCE [LARGE SCALE GENOMIC DNA]</scope>
    <source>
        <strain evidence="3 4">KHI28</strain>
    </source>
</reference>
<evidence type="ECO:0000313" key="3">
    <source>
        <dbReference type="EMBL" id="QEC75291.1"/>
    </source>
</evidence>
<organism evidence="3 4">
    <name type="scientific">Mucilaginibacter ginsenosidivorax</name>
    <dbReference type="NCBI Taxonomy" id="862126"/>
    <lineage>
        <taxon>Bacteria</taxon>
        <taxon>Pseudomonadati</taxon>
        <taxon>Bacteroidota</taxon>
        <taxon>Sphingobacteriia</taxon>
        <taxon>Sphingobacteriales</taxon>
        <taxon>Sphingobacteriaceae</taxon>
        <taxon>Mucilaginibacter</taxon>
    </lineage>
</organism>
<dbReference type="PROSITE" id="PS51257">
    <property type="entry name" value="PROKAR_LIPOPROTEIN"/>
    <property type="match status" value="1"/>
</dbReference>
<proteinExistence type="predicted"/>
<keyword evidence="1" id="KW-0732">Signal</keyword>
<dbReference type="Gene3D" id="2.40.160.20">
    <property type="match status" value="1"/>
</dbReference>
<sequence length="210" mass="23297">MKLSPLLTGCILLLLITFGCSKIGYGQSNGIMSKFYFPGEIGLSQPLGNVKTDLDMQAGIMITTALEFRPVEGNALFYRFNYDAITNHYKEVYSNSPTNVNTGKLSSSIFSLGVGYRHKAGALKLFGLFQPGLGINSYDRVHFNTGTITVDQVSRHHLSFKLSAGAEYYLAEHFALVFEPSYFYLSPRGNYHLLNPQSLNFSVGFTTVLF</sequence>
<gene>
    <name evidence="3" type="ORF">FSB76_04805</name>
</gene>
<evidence type="ECO:0000256" key="1">
    <source>
        <dbReference type="ARBA" id="ARBA00022729"/>
    </source>
</evidence>
<dbReference type="SUPFAM" id="SSF56925">
    <property type="entry name" value="OMPA-like"/>
    <property type="match status" value="1"/>
</dbReference>
<name>A0A5B8VVV3_9SPHI</name>
<dbReference type="OrthoDB" id="794473at2"/>
<keyword evidence="4" id="KW-1185">Reference proteome</keyword>
<evidence type="ECO:0000259" key="2">
    <source>
        <dbReference type="Pfam" id="PF13505"/>
    </source>
</evidence>
<dbReference type="AlphaFoldDB" id="A0A5B8VVV3"/>
<dbReference type="KEGG" id="mgk:FSB76_04805"/>
<evidence type="ECO:0000313" key="4">
    <source>
        <dbReference type="Proteomes" id="UP000321362"/>
    </source>
</evidence>
<dbReference type="EMBL" id="CP042437">
    <property type="protein sequence ID" value="QEC75291.1"/>
    <property type="molecule type" value="Genomic_DNA"/>
</dbReference>
<dbReference type="Pfam" id="PF13505">
    <property type="entry name" value="OMP_b-brl"/>
    <property type="match status" value="1"/>
</dbReference>
<dbReference type="Proteomes" id="UP000321362">
    <property type="component" value="Chromosome"/>
</dbReference>
<accession>A0A5B8VVV3</accession>
<dbReference type="InterPro" id="IPR011250">
    <property type="entry name" value="OMP/PagP_B-barrel"/>
</dbReference>
<protein>
    <submittedName>
        <fullName evidence="3">Outer membrane beta-barrel protein</fullName>
    </submittedName>
</protein>